<feature type="domain" description="Carbamoyl-phosphate synthase small subunit N-terminal" evidence="9">
    <location>
        <begin position="6"/>
        <end position="151"/>
    </location>
</feature>
<feature type="binding site" evidence="8">
    <location>
        <position position="307"/>
    </location>
    <ligand>
        <name>L-glutamine</name>
        <dbReference type="ChEBI" id="CHEBI:58359"/>
    </ligand>
</feature>
<evidence type="ECO:0000256" key="7">
    <source>
        <dbReference type="ARBA" id="ARBA00048816"/>
    </source>
</evidence>
<feature type="active site" evidence="8">
    <location>
        <position position="349"/>
    </location>
</feature>
<dbReference type="SMART" id="SM01097">
    <property type="entry name" value="CPSase_sm_chain"/>
    <property type="match status" value="1"/>
</dbReference>
<keyword evidence="8" id="KW-0028">Amino-acid biosynthesis</keyword>
<dbReference type="PROSITE" id="PS51273">
    <property type="entry name" value="GATASE_TYPE_1"/>
    <property type="match status" value="1"/>
</dbReference>
<dbReference type="UniPathway" id="UPA00070">
    <property type="reaction ID" value="UER00115"/>
</dbReference>
<reference evidence="10" key="1">
    <citation type="submission" date="2021-01" db="EMBL/GenBank/DDBJ databases">
        <title>Description of Breznakiella homolactica.</title>
        <authorList>
            <person name="Song Y."/>
            <person name="Brune A."/>
        </authorList>
    </citation>
    <scope>NUCLEOTIDE SEQUENCE</scope>
    <source>
        <strain evidence="10">RmG30</strain>
    </source>
</reference>
<comment type="catalytic activity">
    <reaction evidence="7 8">
        <text>hydrogencarbonate + L-glutamine + 2 ATP + H2O = carbamoyl phosphate + L-glutamate + 2 ADP + phosphate + 2 H(+)</text>
        <dbReference type="Rhea" id="RHEA:18633"/>
        <dbReference type="ChEBI" id="CHEBI:15377"/>
        <dbReference type="ChEBI" id="CHEBI:15378"/>
        <dbReference type="ChEBI" id="CHEBI:17544"/>
        <dbReference type="ChEBI" id="CHEBI:29985"/>
        <dbReference type="ChEBI" id="CHEBI:30616"/>
        <dbReference type="ChEBI" id="CHEBI:43474"/>
        <dbReference type="ChEBI" id="CHEBI:58228"/>
        <dbReference type="ChEBI" id="CHEBI:58359"/>
        <dbReference type="ChEBI" id="CHEBI:456216"/>
        <dbReference type="EC" id="6.3.5.5"/>
    </reaction>
</comment>
<dbReference type="RefSeq" id="WP_215626297.1">
    <property type="nucleotide sequence ID" value="NZ_CP067089.2"/>
</dbReference>
<dbReference type="GO" id="GO:0004088">
    <property type="term" value="F:carbamoyl-phosphate synthase (glutamine-hydrolyzing) activity"/>
    <property type="evidence" value="ECO:0007669"/>
    <property type="project" value="UniProtKB-UniRule"/>
</dbReference>
<organism evidence="10 11">
    <name type="scientific">Breznakiella homolactica</name>
    <dbReference type="NCBI Taxonomy" id="2798577"/>
    <lineage>
        <taxon>Bacteria</taxon>
        <taxon>Pseudomonadati</taxon>
        <taxon>Spirochaetota</taxon>
        <taxon>Spirochaetia</taxon>
        <taxon>Spirochaetales</taxon>
        <taxon>Breznakiellaceae</taxon>
        <taxon>Breznakiella</taxon>
    </lineage>
</organism>
<feature type="region of interest" description="CPSase" evidence="8">
    <location>
        <begin position="1"/>
        <end position="191"/>
    </location>
</feature>
<dbReference type="InterPro" id="IPR050472">
    <property type="entry name" value="Anth_synth/Amidotransfase"/>
</dbReference>
<feature type="binding site" evidence="8">
    <location>
        <position position="50"/>
    </location>
    <ligand>
        <name>L-glutamine</name>
        <dbReference type="ChEBI" id="CHEBI:58359"/>
    </ligand>
</feature>
<dbReference type="PRINTS" id="PR00099">
    <property type="entry name" value="CPSGATASE"/>
</dbReference>
<dbReference type="SUPFAM" id="SSF52021">
    <property type="entry name" value="Carbamoyl phosphate synthetase, small subunit N-terminal domain"/>
    <property type="match status" value="1"/>
</dbReference>
<dbReference type="PRINTS" id="PR00097">
    <property type="entry name" value="ANTSNTHASEII"/>
</dbReference>
<sequence>MKKHPLSARLVLEDGSEYTGFSFGKARSQAGEVVFTTGMTGYPQSLTDPSFRGQILVAAYPLQGNYGVPLKPKAGEIPLDSRGIPLHFESGRIQVSGFVVSEACDEPSHFASEMALPEWLEKNNVPGIFGIDTRALTQRIREQGVMQGKILIEGTREVTLDSGIVPHPVEDVSCGGVSVYTPEGIKPGAAPRIALVDCGAKANILRCLLARKAEVIRVPWNHDLSGIEYDGLFLSNGPGDPKACGKTIATVRKAFSAGKPIFGICLGNQIMALAAGADTYKLPYGHRGQNQPCIEAGTKRCYITSQNHGYAVREETLPKGWEPWFINANDGTVEGIRSKRGPFSAVQFHPEGCPGPRDTEFLIDRFMEEVRGTR</sequence>
<dbReference type="InterPro" id="IPR029062">
    <property type="entry name" value="Class_I_gatase-like"/>
</dbReference>
<evidence type="ECO:0000313" key="11">
    <source>
        <dbReference type="Proteomes" id="UP000595917"/>
    </source>
</evidence>
<dbReference type="HAMAP" id="MF_01209">
    <property type="entry name" value="CPSase_S_chain"/>
    <property type="match status" value="1"/>
</dbReference>
<keyword evidence="3 8" id="KW-0436">Ligase</keyword>
<dbReference type="Proteomes" id="UP000595917">
    <property type="component" value="Chromosome"/>
</dbReference>
<protein>
    <recommendedName>
        <fullName evidence="8">Carbamoyl phosphate synthase small chain</fullName>
        <ecNumber evidence="8">6.3.5.5</ecNumber>
    </recommendedName>
    <alternativeName>
        <fullName evidence="8">Carbamoyl phosphate synthetase glutamine chain</fullName>
    </alternativeName>
</protein>
<dbReference type="InterPro" id="IPR006274">
    <property type="entry name" value="CarbamoylP_synth_ssu"/>
</dbReference>
<evidence type="ECO:0000256" key="4">
    <source>
        <dbReference type="ARBA" id="ARBA00022741"/>
    </source>
</evidence>
<dbReference type="EC" id="6.3.5.5" evidence="8"/>
<keyword evidence="5 8" id="KW-0067">ATP-binding</keyword>
<evidence type="ECO:0000313" key="10">
    <source>
        <dbReference type="EMBL" id="QQO08992.1"/>
    </source>
</evidence>
<dbReference type="NCBIfam" id="TIGR01368">
    <property type="entry name" value="CPSaseIIsmall"/>
    <property type="match status" value="1"/>
</dbReference>
<dbReference type="InterPro" id="IPR017926">
    <property type="entry name" value="GATASE"/>
</dbReference>
<feature type="active site" description="Nucleophile" evidence="8">
    <location>
        <position position="265"/>
    </location>
</feature>
<evidence type="ECO:0000259" key="9">
    <source>
        <dbReference type="SMART" id="SM01097"/>
    </source>
</evidence>
<dbReference type="GO" id="GO:0044205">
    <property type="term" value="P:'de novo' UMP biosynthetic process"/>
    <property type="evidence" value="ECO:0007669"/>
    <property type="project" value="UniProtKB-UniRule"/>
</dbReference>
<feature type="binding site" evidence="8">
    <location>
        <position position="310"/>
    </location>
    <ligand>
        <name>L-glutamine</name>
        <dbReference type="ChEBI" id="CHEBI:58359"/>
    </ligand>
</feature>
<evidence type="ECO:0000256" key="6">
    <source>
        <dbReference type="ARBA" id="ARBA00022962"/>
    </source>
</evidence>
<dbReference type="SUPFAM" id="SSF52317">
    <property type="entry name" value="Class I glutamine amidotransferase-like"/>
    <property type="match status" value="1"/>
</dbReference>
<evidence type="ECO:0000256" key="3">
    <source>
        <dbReference type="ARBA" id="ARBA00022598"/>
    </source>
</evidence>
<dbReference type="PRINTS" id="PR00096">
    <property type="entry name" value="GATASE"/>
</dbReference>
<dbReference type="GO" id="GO:0006526">
    <property type="term" value="P:L-arginine biosynthetic process"/>
    <property type="evidence" value="ECO:0007669"/>
    <property type="project" value="UniProtKB-UniRule"/>
</dbReference>
<feature type="binding site" evidence="8">
    <location>
        <position position="239"/>
    </location>
    <ligand>
        <name>L-glutamine</name>
        <dbReference type="ChEBI" id="CHEBI:58359"/>
    </ligand>
</feature>
<evidence type="ECO:0000256" key="5">
    <source>
        <dbReference type="ARBA" id="ARBA00022840"/>
    </source>
</evidence>
<keyword evidence="4 8" id="KW-0547">Nucleotide-binding</keyword>
<dbReference type="Pfam" id="PF00988">
    <property type="entry name" value="CPSase_sm_chain"/>
    <property type="match status" value="1"/>
</dbReference>
<keyword evidence="11" id="KW-1185">Reference proteome</keyword>
<dbReference type="Pfam" id="PF00117">
    <property type="entry name" value="GATase"/>
    <property type="match status" value="1"/>
</dbReference>
<feature type="binding site" evidence="8">
    <location>
        <position position="237"/>
    </location>
    <ligand>
        <name>L-glutamine</name>
        <dbReference type="ChEBI" id="CHEBI:58359"/>
    </ligand>
</feature>
<dbReference type="PANTHER" id="PTHR43418">
    <property type="entry name" value="MULTIFUNCTIONAL TRYPTOPHAN BIOSYNTHESIS PROTEIN-RELATED"/>
    <property type="match status" value="1"/>
</dbReference>
<dbReference type="GO" id="GO:0006541">
    <property type="term" value="P:glutamine metabolic process"/>
    <property type="evidence" value="ECO:0007669"/>
    <property type="project" value="InterPro"/>
</dbReference>
<dbReference type="InterPro" id="IPR035686">
    <property type="entry name" value="CPSase_GATase1"/>
</dbReference>
<dbReference type="KEGG" id="bhc:JFL75_18985"/>
<dbReference type="UniPathway" id="UPA00068">
    <property type="reaction ID" value="UER00171"/>
</dbReference>
<dbReference type="AlphaFoldDB" id="A0A7T7XMK4"/>
<proteinExistence type="inferred from homology"/>
<evidence type="ECO:0000256" key="8">
    <source>
        <dbReference type="HAMAP-Rule" id="MF_01209"/>
    </source>
</evidence>
<dbReference type="GO" id="GO:0006207">
    <property type="term" value="P:'de novo' pyrimidine nucleobase biosynthetic process"/>
    <property type="evidence" value="ECO:0007669"/>
    <property type="project" value="InterPro"/>
</dbReference>
<keyword evidence="6 8" id="KW-0315">Glutamine amidotransferase</keyword>
<feature type="binding site" evidence="8">
    <location>
        <position position="269"/>
    </location>
    <ligand>
        <name>L-glutamine</name>
        <dbReference type="ChEBI" id="CHEBI:58359"/>
    </ligand>
</feature>
<dbReference type="PANTHER" id="PTHR43418:SF7">
    <property type="entry name" value="CARBAMOYL-PHOSPHATE SYNTHASE SMALL CHAIN"/>
    <property type="match status" value="1"/>
</dbReference>
<dbReference type="Gene3D" id="3.50.30.20">
    <property type="entry name" value="Carbamoyl-phosphate synthase small subunit, N-terminal domain"/>
    <property type="match status" value="1"/>
</dbReference>
<dbReference type="CDD" id="cd01744">
    <property type="entry name" value="GATase1_CPSase"/>
    <property type="match status" value="1"/>
</dbReference>
<keyword evidence="8" id="KW-0665">Pyrimidine biosynthesis</keyword>
<dbReference type="Gene3D" id="3.40.50.880">
    <property type="match status" value="1"/>
</dbReference>
<feature type="binding site" evidence="8">
    <location>
        <position position="309"/>
    </location>
    <ligand>
        <name>L-glutamine</name>
        <dbReference type="ChEBI" id="CHEBI:58359"/>
    </ligand>
</feature>
<comment type="pathway">
    <text evidence="1 8">Amino-acid biosynthesis; L-arginine biosynthesis; carbamoyl phosphate from bicarbonate: step 1/1.</text>
</comment>
<comment type="catalytic activity">
    <reaction evidence="8">
        <text>L-glutamine + H2O = L-glutamate + NH4(+)</text>
        <dbReference type="Rhea" id="RHEA:15889"/>
        <dbReference type="ChEBI" id="CHEBI:15377"/>
        <dbReference type="ChEBI" id="CHEBI:28938"/>
        <dbReference type="ChEBI" id="CHEBI:29985"/>
        <dbReference type="ChEBI" id="CHEBI:58359"/>
    </reaction>
</comment>
<feature type="binding site" evidence="8">
    <location>
        <position position="266"/>
    </location>
    <ligand>
        <name>L-glutamine</name>
        <dbReference type="ChEBI" id="CHEBI:58359"/>
    </ligand>
</feature>
<comment type="similarity">
    <text evidence="2 8">Belongs to the CarA family.</text>
</comment>
<dbReference type="InterPro" id="IPR002474">
    <property type="entry name" value="CarbamoylP_synth_ssu_N"/>
</dbReference>
<comment type="pathway">
    <text evidence="8">Pyrimidine metabolism; UMP biosynthesis via de novo pathway; (S)-dihydroorotate from bicarbonate: step 1/3.</text>
</comment>
<evidence type="ECO:0000256" key="2">
    <source>
        <dbReference type="ARBA" id="ARBA00007800"/>
    </source>
</evidence>
<gene>
    <name evidence="8 10" type="primary">carA</name>
    <name evidence="10" type="ORF">JFL75_18985</name>
</gene>
<comment type="function">
    <text evidence="8">Small subunit of the glutamine-dependent carbamoyl phosphate synthetase (CPSase). CPSase catalyzes the formation of carbamoyl phosphate from the ammonia moiety of glutamine, carbonate, and phosphate donated by ATP, constituting the first step of 2 biosynthetic pathways, one leading to arginine and/or urea and the other to pyrimidine nucleotides. The small subunit (glutamine amidotransferase) binds and cleaves glutamine to supply the large subunit with the substrate ammonia.</text>
</comment>
<evidence type="ECO:0000256" key="1">
    <source>
        <dbReference type="ARBA" id="ARBA00005077"/>
    </source>
</evidence>
<comment type="subunit">
    <text evidence="8">Composed of two chains; the small (or glutamine) chain promotes the hydrolysis of glutamine to ammonia, which is used by the large (or ammonia) chain to synthesize carbamoyl phosphate. Tetramer of heterodimers (alpha,beta)4.</text>
</comment>
<accession>A0A7T7XMK4</accession>
<keyword evidence="8" id="KW-0055">Arginine biosynthesis</keyword>
<dbReference type="GO" id="GO:0005524">
    <property type="term" value="F:ATP binding"/>
    <property type="evidence" value="ECO:0007669"/>
    <property type="project" value="UniProtKB-UniRule"/>
</dbReference>
<dbReference type="InterPro" id="IPR036480">
    <property type="entry name" value="CarbP_synth_ssu_N_sf"/>
</dbReference>
<dbReference type="EMBL" id="CP067089">
    <property type="protein sequence ID" value="QQO08992.1"/>
    <property type="molecule type" value="Genomic_DNA"/>
</dbReference>
<name>A0A7T7XMK4_9SPIR</name>
<feature type="active site" evidence="8">
    <location>
        <position position="351"/>
    </location>
</feature>
<dbReference type="NCBIfam" id="NF009475">
    <property type="entry name" value="PRK12838.1"/>
    <property type="match status" value="1"/>
</dbReference>